<keyword evidence="3" id="KW-1185">Reference proteome</keyword>
<evidence type="ECO:0000313" key="3">
    <source>
        <dbReference type="Proteomes" id="UP000245591"/>
    </source>
</evidence>
<reference evidence="1 3" key="1">
    <citation type="journal article" date="2018" name="MBio">
        <title>Comparative Genomics Reveals the Core Gene Toolbox for the Fungus-Insect Symbiosis.</title>
        <authorList>
            <person name="Wang Y."/>
            <person name="Stata M."/>
            <person name="Wang W."/>
            <person name="Stajich J.E."/>
            <person name="White M.M."/>
            <person name="Moncalvo J.M."/>
        </authorList>
    </citation>
    <scope>NUCLEOTIDE SEQUENCE [LARGE SCALE GENOMIC DNA]</scope>
    <source>
        <strain evidence="1 3">AUS-126-30</strain>
    </source>
</reference>
<evidence type="ECO:0000313" key="1">
    <source>
        <dbReference type="EMBL" id="PVZ99339.1"/>
    </source>
</evidence>
<comment type="caution">
    <text evidence="1">The sequence shown here is derived from an EMBL/GenBank/DDBJ whole genome shotgun (WGS) entry which is preliminary data.</text>
</comment>
<dbReference type="EMBL" id="MBFU01000446">
    <property type="protein sequence ID" value="PVZ99339.1"/>
    <property type="molecule type" value="Genomic_DNA"/>
</dbReference>
<accession>A0A2U1J2Q3</accession>
<protein>
    <submittedName>
        <fullName evidence="1">Uncharacterized protein</fullName>
    </submittedName>
</protein>
<organism evidence="1 3">
    <name type="scientific">Smittium angustum</name>
    <dbReference type="NCBI Taxonomy" id="133377"/>
    <lineage>
        <taxon>Eukaryota</taxon>
        <taxon>Fungi</taxon>
        <taxon>Fungi incertae sedis</taxon>
        <taxon>Zoopagomycota</taxon>
        <taxon>Kickxellomycotina</taxon>
        <taxon>Harpellomycetes</taxon>
        <taxon>Harpellales</taxon>
        <taxon>Legeriomycetaceae</taxon>
        <taxon>Smittium</taxon>
    </lineage>
</organism>
<dbReference type="AlphaFoldDB" id="A0A2U1J2Q3"/>
<dbReference type="EMBL" id="MBFU01000173">
    <property type="protein sequence ID" value="PWA01431.1"/>
    <property type="molecule type" value="Genomic_DNA"/>
</dbReference>
<sequence length="639" mass="74294">MPIDIKSENFNGHIHTLAHSNIPESFINQCETRIKHASQRLENNDFISAIGILKELNILLSLPKESISDQIQEKLLSEIKYQADNLFLKLVNLVKKLIDETYIWENDQQFSKISVVNQDQYQNTVCIKDILFACSFLGLSGYFVESQISCFFYTFIQQIYTKNDILIEKYSTKNSTVLSIRSDRSSEISSKGLKQEIIVEYLETTFEFLFCSVLEGYFDLESKNVNSIDNQLGKIIYETMIFTQQSIRSDMVSNKDYLMFFIPLKLKDAITIKYEGLKTPVDIYSQEKLNIVFNNLCGIYLDYVIDLFRSNFNLEILEFNTVKEVLRCLCIGNYFSTENSDLKEMKHHTNSKYVITSRSIRFLRLLFDFLFLQSLSKSSNQMKTESFDNHNYEISKYLYPTPLEGSNKINRLKKKNIELMKNNTMSQHLIFSGVLKMLDTFISQISINNSTNNGGTVDYLFYRYSDYRTITGFLSLISSTFGNESKLSECSLSGYILDLQECSEKALVAIFNESKHYLLNTLDELAPETIFSNNNDIKVNESIEKAIVYGKHTFRLADKFMNSEIFGRFKNFVVSIISTSLRACIEYCREKEFSEDQIECLLEIIYEIESLYGYSENHEILELPVSLIFLKKWIQSKLY</sequence>
<name>A0A2U1J2Q3_SMIAN</name>
<dbReference type="Proteomes" id="UP000245591">
    <property type="component" value="Unassembled WGS sequence"/>
</dbReference>
<gene>
    <name evidence="2" type="ORF">BB558_002469</name>
    <name evidence="1" type="ORF">BB558_004648</name>
</gene>
<evidence type="ECO:0000313" key="2">
    <source>
        <dbReference type="EMBL" id="PWA01431.1"/>
    </source>
</evidence>
<proteinExistence type="predicted"/>